<sequence length="98" mass="11106">MCQLYSSIFTIAALRRKLKRTLVVEQAAEAKKLDSGCDVNDSVVSLLELIEATVCCRDDFRKTFKEVNPYSKDVKRDQTGSDKEDVAKEVEEELTDEV</sequence>
<dbReference type="AlphaFoldDB" id="A0AAN9N838"/>
<keyword evidence="3" id="KW-1185">Reference proteome</keyword>
<evidence type="ECO:0000313" key="3">
    <source>
        <dbReference type="Proteomes" id="UP001374584"/>
    </source>
</evidence>
<accession>A0AAN9N838</accession>
<dbReference type="EMBL" id="JAYMYR010000004">
    <property type="protein sequence ID" value="KAK7368101.1"/>
    <property type="molecule type" value="Genomic_DNA"/>
</dbReference>
<dbReference type="Proteomes" id="UP001374584">
    <property type="component" value="Unassembled WGS sequence"/>
</dbReference>
<gene>
    <name evidence="2" type="ORF">VNO80_10123</name>
</gene>
<feature type="compositionally biased region" description="Basic and acidic residues" evidence="1">
    <location>
        <begin position="73"/>
        <end position="89"/>
    </location>
</feature>
<organism evidence="2 3">
    <name type="scientific">Phaseolus coccineus</name>
    <name type="common">Scarlet runner bean</name>
    <name type="synonym">Phaseolus multiflorus</name>
    <dbReference type="NCBI Taxonomy" id="3886"/>
    <lineage>
        <taxon>Eukaryota</taxon>
        <taxon>Viridiplantae</taxon>
        <taxon>Streptophyta</taxon>
        <taxon>Embryophyta</taxon>
        <taxon>Tracheophyta</taxon>
        <taxon>Spermatophyta</taxon>
        <taxon>Magnoliopsida</taxon>
        <taxon>eudicotyledons</taxon>
        <taxon>Gunneridae</taxon>
        <taxon>Pentapetalae</taxon>
        <taxon>rosids</taxon>
        <taxon>fabids</taxon>
        <taxon>Fabales</taxon>
        <taxon>Fabaceae</taxon>
        <taxon>Papilionoideae</taxon>
        <taxon>50 kb inversion clade</taxon>
        <taxon>NPAAA clade</taxon>
        <taxon>indigoferoid/millettioid clade</taxon>
        <taxon>Phaseoleae</taxon>
        <taxon>Phaseolus</taxon>
    </lineage>
</organism>
<evidence type="ECO:0000256" key="1">
    <source>
        <dbReference type="SAM" id="MobiDB-lite"/>
    </source>
</evidence>
<reference evidence="2 3" key="1">
    <citation type="submission" date="2024-01" db="EMBL/GenBank/DDBJ databases">
        <title>The genomes of 5 underutilized Papilionoideae crops provide insights into root nodulation and disease resistanc.</title>
        <authorList>
            <person name="Jiang F."/>
        </authorList>
    </citation>
    <scope>NUCLEOTIDE SEQUENCE [LARGE SCALE GENOMIC DNA]</scope>
    <source>
        <strain evidence="2">JINMINGXINNONG_FW02</strain>
        <tissue evidence="2">Leaves</tissue>
    </source>
</reference>
<proteinExistence type="predicted"/>
<protein>
    <submittedName>
        <fullName evidence="2">Uncharacterized protein</fullName>
    </submittedName>
</protein>
<name>A0AAN9N838_PHACN</name>
<feature type="region of interest" description="Disordered" evidence="1">
    <location>
        <begin position="73"/>
        <end position="98"/>
    </location>
</feature>
<evidence type="ECO:0000313" key="2">
    <source>
        <dbReference type="EMBL" id="KAK7368101.1"/>
    </source>
</evidence>
<comment type="caution">
    <text evidence="2">The sequence shown here is derived from an EMBL/GenBank/DDBJ whole genome shotgun (WGS) entry which is preliminary data.</text>
</comment>